<dbReference type="Proteomes" id="UP000006230">
    <property type="component" value="Unassembled WGS sequence"/>
</dbReference>
<dbReference type="GO" id="GO:0003700">
    <property type="term" value="F:DNA-binding transcription factor activity"/>
    <property type="evidence" value="ECO:0007669"/>
    <property type="project" value="InterPro"/>
</dbReference>
<dbReference type="InterPro" id="IPR000524">
    <property type="entry name" value="Tscrpt_reg_HTH_GntR"/>
</dbReference>
<accession>Q0FSJ7</accession>
<evidence type="ECO:0000313" key="6">
    <source>
        <dbReference type="Proteomes" id="UP000006230"/>
    </source>
</evidence>
<dbReference type="AlphaFoldDB" id="Q0FSJ7"/>
<evidence type="ECO:0000259" key="4">
    <source>
        <dbReference type="PROSITE" id="PS50949"/>
    </source>
</evidence>
<evidence type="ECO:0000256" key="2">
    <source>
        <dbReference type="ARBA" id="ARBA00023125"/>
    </source>
</evidence>
<dbReference type="InterPro" id="IPR008920">
    <property type="entry name" value="TF_FadR/GntR_C"/>
</dbReference>
<feature type="domain" description="HTH gntR-type" evidence="4">
    <location>
        <begin position="5"/>
        <end position="72"/>
    </location>
</feature>
<keyword evidence="2" id="KW-0238">DNA-binding</keyword>
<dbReference type="SMART" id="SM00895">
    <property type="entry name" value="FCD"/>
    <property type="match status" value="1"/>
</dbReference>
<dbReference type="SMART" id="SM00345">
    <property type="entry name" value="HTH_GNTR"/>
    <property type="match status" value="1"/>
</dbReference>
<dbReference type="PROSITE" id="PS50949">
    <property type="entry name" value="HTH_GNTR"/>
    <property type="match status" value="1"/>
</dbReference>
<keyword evidence="6" id="KW-1185">Reference proteome</keyword>
<name>Q0FSJ7_SALBH</name>
<dbReference type="EMBL" id="AATQ01000008">
    <property type="protein sequence ID" value="EAU47256.1"/>
    <property type="molecule type" value="Genomic_DNA"/>
</dbReference>
<dbReference type="eggNOG" id="COG1802">
    <property type="taxonomic scope" value="Bacteria"/>
</dbReference>
<comment type="caution">
    <text evidence="5">The sequence shown here is derived from an EMBL/GenBank/DDBJ whole genome shotgun (WGS) entry which is preliminary data.</text>
</comment>
<dbReference type="PANTHER" id="PTHR43537:SF24">
    <property type="entry name" value="GLUCONATE OPERON TRANSCRIPTIONAL REPRESSOR"/>
    <property type="match status" value="1"/>
</dbReference>
<dbReference type="RefSeq" id="WP_007803043.1">
    <property type="nucleotide sequence ID" value="NZ_DS022277.1"/>
</dbReference>
<dbReference type="InterPro" id="IPR036390">
    <property type="entry name" value="WH_DNA-bd_sf"/>
</dbReference>
<dbReference type="InterPro" id="IPR011711">
    <property type="entry name" value="GntR_C"/>
</dbReference>
<proteinExistence type="predicted"/>
<gene>
    <name evidence="5" type="ORF">R2601_06018</name>
</gene>
<evidence type="ECO:0000313" key="5">
    <source>
        <dbReference type="EMBL" id="EAU47256.1"/>
    </source>
</evidence>
<evidence type="ECO:0000256" key="3">
    <source>
        <dbReference type="ARBA" id="ARBA00023163"/>
    </source>
</evidence>
<dbReference type="CDD" id="cd07377">
    <property type="entry name" value="WHTH_GntR"/>
    <property type="match status" value="1"/>
</dbReference>
<protein>
    <submittedName>
        <fullName evidence="5">GntR family transcriptional regulator</fullName>
    </submittedName>
</protein>
<dbReference type="InterPro" id="IPR036388">
    <property type="entry name" value="WH-like_DNA-bd_sf"/>
</dbReference>
<dbReference type="Gene3D" id="1.20.120.530">
    <property type="entry name" value="GntR ligand-binding domain-like"/>
    <property type="match status" value="1"/>
</dbReference>
<dbReference type="Gene3D" id="1.10.10.10">
    <property type="entry name" value="Winged helix-like DNA-binding domain superfamily/Winged helix DNA-binding domain"/>
    <property type="match status" value="1"/>
</dbReference>
<dbReference type="Pfam" id="PF07729">
    <property type="entry name" value="FCD"/>
    <property type="match status" value="1"/>
</dbReference>
<keyword evidence="3" id="KW-0804">Transcription</keyword>
<evidence type="ECO:0000256" key="1">
    <source>
        <dbReference type="ARBA" id="ARBA00023015"/>
    </source>
</evidence>
<keyword evidence="1" id="KW-0805">Transcription regulation</keyword>
<dbReference type="STRING" id="314265.R2601_06018"/>
<organism evidence="5 6">
    <name type="scientific">Salipiger bermudensis (strain DSM 26914 / JCM 13377 / KCTC 12554 / HTCC2601)</name>
    <name type="common">Pelagibaca bermudensis</name>
    <dbReference type="NCBI Taxonomy" id="314265"/>
    <lineage>
        <taxon>Bacteria</taxon>
        <taxon>Pseudomonadati</taxon>
        <taxon>Pseudomonadota</taxon>
        <taxon>Alphaproteobacteria</taxon>
        <taxon>Rhodobacterales</taxon>
        <taxon>Roseobacteraceae</taxon>
        <taxon>Salipiger</taxon>
    </lineage>
</organism>
<dbReference type="Pfam" id="PF00392">
    <property type="entry name" value="GntR"/>
    <property type="match status" value="1"/>
</dbReference>
<sequence>MPLDKTLTYQVMERIRRLIVEGSYVPGDRLGEQDLEARVGASRASVREALRLLEVQGLVVHIPRRGFRVRKMTRSEVRDLYELRADLEAKAVLALETRGNLEGLITELERHNAVMREAMVNEDVDAHLEGNIAFHTAILDHAANLPLKRAILQMNMICQPLRFSSLKGRARQNGTLDYHVQLVAELRRGDIPGAAETMREHILVSIPTVLRYYDEHIGESHFSGNV</sequence>
<dbReference type="GO" id="GO:0003677">
    <property type="term" value="F:DNA binding"/>
    <property type="evidence" value="ECO:0007669"/>
    <property type="project" value="UniProtKB-KW"/>
</dbReference>
<dbReference type="HOGENOM" id="CLU_017584_5_5_5"/>
<dbReference type="PRINTS" id="PR00035">
    <property type="entry name" value="HTHGNTR"/>
</dbReference>
<dbReference type="SUPFAM" id="SSF48008">
    <property type="entry name" value="GntR ligand-binding domain-like"/>
    <property type="match status" value="1"/>
</dbReference>
<dbReference type="OrthoDB" id="8114900at2"/>
<dbReference type="SUPFAM" id="SSF46785">
    <property type="entry name" value="Winged helix' DNA-binding domain"/>
    <property type="match status" value="1"/>
</dbReference>
<dbReference type="PANTHER" id="PTHR43537">
    <property type="entry name" value="TRANSCRIPTIONAL REGULATOR, GNTR FAMILY"/>
    <property type="match status" value="1"/>
</dbReference>
<reference evidence="5 6" key="1">
    <citation type="journal article" date="2010" name="J. Bacteriol.">
        <title>Genome sequences of Pelagibaca bermudensis HTCC2601T and Maritimibacter alkaliphilus HTCC2654T, the type strains of two marine Roseobacter genera.</title>
        <authorList>
            <person name="Thrash J.C."/>
            <person name="Cho J.C."/>
            <person name="Ferriera S."/>
            <person name="Johnson J."/>
            <person name="Vergin K.L."/>
            <person name="Giovannoni S.J."/>
        </authorList>
    </citation>
    <scope>NUCLEOTIDE SEQUENCE [LARGE SCALE GENOMIC DNA]</scope>
    <source>
        <strain evidence="6">DSM 26914 / JCM 13377 / KCTC 12554 / HTCC2601</strain>
    </source>
</reference>